<feature type="binding site" evidence="4">
    <location>
        <position position="267"/>
    </location>
    <ligand>
        <name>dimethylallyl diphosphate</name>
        <dbReference type="ChEBI" id="CHEBI:57623"/>
    </ligand>
</feature>
<dbReference type="InterPro" id="IPR017795">
    <property type="entry name" value="ABBA_NscD-like"/>
</dbReference>
<dbReference type="GO" id="GO:0009820">
    <property type="term" value="P:alkaloid metabolic process"/>
    <property type="evidence" value="ECO:0007669"/>
    <property type="project" value="InterPro"/>
</dbReference>
<proteinExistence type="inferred from homology"/>
<dbReference type="NCBIfam" id="TIGR03429">
    <property type="entry name" value="arom_pren_DMATS"/>
    <property type="match status" value="1"/>
</dbReference>
<organism evidence="5 6">
    <name type="scientific">Aspergillus mulundensis</name>
    <dbReference type="NCBI Taxonomy" id="1810919"/>
    <lineage>
        <taxon>Eukaryota</taxon>
        <taxon>Fungi</taxon>
        <taxon>Dikarya</taxon>
        <taxon>Ascomycota</taxon>
        <taxon>Pezizomycotina</taxon>
        <taxon>Eurotiomycetes</taxon>
        <taxon>Eurotiomycetidae</taxon>
        <taxon>Eurotiales</taxon>
        <taxon>Aspergillaceae</taxon>
        <taxon>Aspergillus</taxon>
        <taxon>Aspergillus subgen. Nidulantes</taxon>
    </lineage>
</organism>
<dbReference type="STRING" id="1810919.A0A3D8T2L7"/>
<dbReference type="SFLD" id="SFLDS00036">
    <property type="entry name" value="Aromatic_Prenyltransferase"/>
    <property type="match status" value="1"/>
</dbReference>
<sequence length="463" mass="52466">MPATTWIASHRRSLSDGGQSTKAWRVLSQTLPSRGPDADAWWQLTGRHLALLLDAAAYPIEKQYECLLYHYHYAAPYLGPAPREGGSSPTWKSMLQLDGTPFEFSWRWNTPDGEPEVRFGLEPIGPMAGTAFDPLNHSATHEVLHKLSAAVPGADLTWTHHFLATLFDHDYAKYTQKAATSGPLGTSMIYSLEFQRESTALKTYFQPRTLDHQGFVDIPRWEASFRGLHPDVPSRAAMHEFLKTSPEGKLLKPFCLSVDNCDPAKGRIKWYFNSPHTNFNAIREVMTMGGRIANTKAREKQFKELFDLLKTLTEQPANFPTSSEFPSVPTNGDTVIPNFADVPEMLKGCVYYFDIAPGRDLPAVKIYFPVRNHCRNDLAATQNLNRWLESRGRWQYGAAFLRALEAIADYRRLDDGGGLLTFLSCQLMEDGELDLTSYVNPQAFHWGRIMSRRSTRRRGDDEW</sequence>
<feature type="binding site" evidence="4">
    <location>
        <position position="202"/>
    </location>
    <ligand>
        <name>dimethylallyl diphosphate</name>
        <dbReference type="ChEBI" id="CHEBI:57623"/>
    </ligand>
</feature>
<comment type="pathway">
    <text evidence="1">Secondary metabolite biosynthesis.</text>
</comment>
<dbReference type="PIRSF" id="PIRSF000509">
    <property type="entry name" value="Trp_DMAT"/>
    <property type="match status" value="1"/>
</dbReference>
<feature type="binding site" evidence="4">
    <location>
        <position position="118"/>
    </location>
    <ligand>
        <name>dimethylallyl diphosphate</name>
        <dbReference type="ChEBI" id="CHEBI:57623"/>
    </ligand>
</feature>
<evidence type="ECO:0000313" key="5">
    <source>
        <dbReference type="EMBL" id="RDW92802.1"/>
    </source>
</evidence>
<feature type="binding site" evidence="4">
    <location>
        <position position="367"/>
    </location>
    <ligand>
        <name>dimethylallyl diphosphate</name>
        <dbReference type="ChEBI" id="CHEBI:57623"/>
    </ligand>
</feature>
<name>A0A3D8T2L7_9EURO</name>
<evidence type="ECO:0000256" key="4">
    <source>
        <dbReference type="PIRSR" id="PIRSR000509-1"/>
    </source>
</evidence>
<keyword evidence="3" id="KW-0808">Transferase</keyword>
<comment type="similarity">
    <text evidence="2">Belongs to the tryptophan dimethylallyltransferase family.</text>
</comment>
<feature type="binding site" evidence="4">
    <location>
        <position position="103"/>
    </location>
    <ligand>
        <name>L-tryptophan</name>
        <dbReference type="ChEBI" id="CHEBI:57912"/>
    </ligand>
</feature>
<keyword evidence="6" id="KW-1185">Reference proteome</keyword>
<dbReference type="GO" id="GO:0004659">
    <property type="term" value="F:prenyltransferase activity"/>
    <property type="evidence" value="ECO:0007669"/>
    <property type="project" value="TreeGrafter"/>
</dbReference>
<accession>A0A3D8T2L7</accession>
<feature type="binding site" evidence="4">
    <location>
        <position position="204"/>
    </location>
    <ligand>
        <name>dimethylallyl diphosphate</name>
        <dbReference type="ChEBI" id="CHEBI:57623"/>
    </ligand>
</feature>
<dbReference type="OrthoDB" id="3354387at2759"/>
<evidence type="ECO:0000313" key="6">
    <source>
        <dbReference type="Proteomes" id="UP000256690"/>
    </source>
</evidence>
<dbReference type="PANTHER" id="PTHR40627:SF4">
    <property type="entry name" value="PRENYLTRANSFERASE ASQH1-RELATED"/>
    <property type="match status" value="1"/>
</dbReference>
<dbReference type="PANTHER" id="PTHR40627">
    <property type="entry name" value="INDOLE PRENYLTRANSFERASE TDIB-RELATED"/>
    <property type="match status" value="1"/>
</dbReference>
<protein>
    <recommendedName>
        <fullName evidence="7">Dimethylallyl tryptophan synthase</fullName>
    </recommendedName>
</protein>
<dbReference type="EMBL" id="PVWQ01000001">
    <property type="protein sequence ID" value="RDW92802.1"/>
    <property type="molecule type" value="Genomic_DNA"/>
</dbReference>
<evidence type="ECO:0000256" key="1">
    <source>
        <dbReference type="ARBA" id="ARBA00005179"/>
    </source>
</evidence>
<feature type="binding site" evidence="4">
    <location>
        <position position="269"/>
    </location>
    <ligand>
        <name>dimethylallyl diphosphate</name>
        <dbReference type="ChEBI" id="CHEBI:57623"/>
    </ligand>
</feature>
<dbReference type="InterPro" id="IPR012148">
    <property type="entry name" value="ABBA_DMATS-like"/>
</dbReference>
<evidence type="ECO:0000256" key="3">
    <source>
        <dbReference type="ARBA" id="ARBA00022679"/>
    </source>
</evidence>
<dbReference type="CDD" id="cd13929">
    <property type="entry name" value="PT-DMATS_CymD"/>
    <property type="match status" value="1"/>
</dbReference>
<comment type="caution">
    <text evidence="5">The sequence shown here is derived from an EMBL/GenBank/DDBJ whole genome shotgun (WGS) entry which is preliminary data.</text>
</comment>
<reference evidence="5 6" key="1">
    <citation type="journal article" date="2018" name="IMA Fungus">
        <title>IMA Genome-F 9: Draft genome sequence of Annulohypoxylon stygium, Aspergillus mulundensis, Berkeleyomyces basicola (syn. Thielaviopsis basicola), Ceratocystis smalleyi, two Cercospora beticola strains, Coleophoma cylindrospora, Fusarium fracticaudum, Phialophora cf. hyalina, and Morchella septimelata.</title>
        <authorList>
            <person name="Wingfield B.D."/>
            <person name="Bills G.F."/>
            <person name="Dong Y."/>
            <person name="Huang W."/>
            <person name="Nel W.J."/>
            <person name="Swalarsk-Parry B.S."/>
            <person name="Vaghefi N."/>
            <person name="Wilken P.M."/>
            <person name="An Z."/>
            <person name="de Beer Z.W."/>
            <person name="De Vos L."/>
            <person name="Chen L."/>
            <person name="Duong T.A."/>
            <person name="Gao Y."/>
            <person name="Hammerbacher A."/>
            <person name="Kikkert J.R."/>
            <person name="Li Y."/>
            <person name="Li H."/>
            <person name="Li K."/>
            <person name="Li Q."/>
            <person name="Liu X."/>
            <person name="Ma X."/>
            <person name="Naidoo K."/>
            <person name="Pethybridge S.J."/>
            <person name="Sun J."/>
            <person name="Steenkamp E.T."/>
            <person name="van der Nest M.A."/>
            <person name="van Wyk S."/>
            <person name="Wingfield M.J."/>
            <person name="Xiong C."/>
            <person name="Yue Q."/>
            <person name="Zhang X."/>
        </authorList>
    </citation>
    <scope>NUCLEOTIDE SEQUENCE [LARGE SCALE GENOMIC DNA]</scope>
    <source>
        <strain evidence="5 6">DSM 5745</strain>
    </source>
</reference>
<dbReference type="RefSeq" id="XP_026607985.1">
    <property type="nucleotide sequence ID" value="XM_026742140.1"/>
</dbReference>
<evidence type="ECO:0000256" key="2">
    <source>
        <dbReference type="ARBA" id="ARBA00010209"/>
    </source>
</evidence>
<dbReference type="Pfam" id="PF11991">
    <property type="entry name" value="Trp_DMAT"/>
    <property type="match status" value="1"/>
</dbReference>
<dbReference type="AlphaFoldDB" id="A0A3D8T2L7"/>
<dbReference type="GeneID" id="38110494"/>
<dbReference type="SFLD" id="SFLDG01162">
    <property type="entry name" value="I"/>
    <property type="match status" value="1"/>
</dbReference>
<feature type="binding site" evidence="4">
    <location>
        <position position="271"/>
    </location>
    <ligand>
        <name>dimethylallyl diphosphate</name>
        <dbReference type="ChEBI" id="CHEBI:57623"/>
    </ligand>
</feature>
<dbReference type="Proteomes" id="UP000256690">
    <property type="component" value="Unassembled WGS sequence"/>
</dbReference>
<gene>
    <name evidence="5" type="ORF">DSM5745_00124</name>
</gene>
<dbReference type="InterPro" id="IPR033964">
    <property type="entry name" value="ABBA"/>
</dbReference>
<evidence type="ECO:0008006" key="7">
    <source>
        <dbReference type="Google" id="ProtNLM"/>
    </source>
</evidence>